<feature type="domain" description="Phage tail collar" evidence="1">
    <location>
        <begin position="79"/>
        <end position="134"/>
    </location>
</feature>
<dbReference type="Pfam" id="PF07484">
    <property type="entry name" value="Collar"/>
    <property type="match status" value="1"/>
</dbReference>
<dbReference type="SUPFAM" id="SSF88874">
    <property type="entry name" value="Receptor-binding domain of short tail fibre protein gp12"/>
    <property type="match status" value="1"/>
</dbReference>
<evidence type="ECO:0000259" key="1">
    <source>
        <dbReference type="Pfam" id="PF07484"/>
    </source>
</evidence>
<dbReference type="EMBL" id="BK057799">
    <property type="protein sequence ID" value="DAE92349.1"/>
    <property type="molecule type" value="Genomic_DNA"/>
</dbReference>
<proteinExistence type="predicted"/>
<accession>A0A8S5RSY3</accession>
<organism evidence="2">
    <name type="scientific">Siphoviridae sp. ctZF426</name>
    <dbReference type="NCBI Taxonomy" id="2827580"/>
    <lineage>
        <taxon>Viruses</taxon>
        <taxon>Duplodnaviria</taxon>
        <taxon>Heunggongvirae</taxon>
        <taxon>Uroviricota</taxon>
        <taxon>Caudoviricetes</taxon>
    </lineage>
</organism>
<dbReference type="InterPro" id="IPR011083">
    <property type="entry name" value="Phage_tail_collar_dom"/>
</dbReference>
<dbReference type="Gene3D" id="3.90.1340.10">
    <property type="entry name" value="Phage tail collar domain"/>
    <property type="match status" value="1"/>
</dbReference>
<evidence type="ECO:0000313" key="2">
    <source>
        <dbReference type="EMBL" id="DAE92349.1"/>
    </source>
</evidence>
<reference evidence="2" key="1">
    <citation type="journal article" date="2021" name="Proc. Natl. Acad. Sci. U.S.A.">
        <title>A Catalog of Tens of Thousands of Viruses from Human Metagenomes Reveals Hidden Associations with Chronic Diseases.</title>
        <authorList>
            <person name="Tisza M.J."/>
            <person name="Buck C.B."/>
        </authorList>
    </citation>
    <scope>NUCLEOTIDE SEQUENCE</scope>
    <source>
        <strain evidence="2">CtZF426</strain>
    </source>
</reference>
<protein>
    <submittedName>
        <fullName evidence="2">Baseplate wedge protein</fullName>
    </submittedName>
</protein>
<dbReference type="InterPro" id="IPR037053">
    <property type="entry name" value="Phage_tail_collar_dom_sf"/>
</dbReference>
<sequence length="240" mass="24638">MAYTPNVWKDGPAGRTPITAALLTRIENGLSAVAALADTLLERINAVKTTADGNTTKLQEQAAVQAKLLAASAAVIPIGAVVPFWGLQEPAGFILCKGQAVSRATYKELFAVIGTRSGAGNGSTTFNVPDLRESLIYGVGDSGSFTQTMGAAVGENTHTLTLAEMPSHSHPLSTNNQAHSFAWGASGTVHVPVSAVGGAATGNQLYTQQGPWNATAAAGGGQAFPVRPRGVVANYIIRAI</sequence>
<name>A0A8S5RSY3_9CAUD</name>